<evidence type="ECO:0000313" key="4">
    <source>
        <dbReference type="Proteomes" id="UP001185092"/>
    </source>
</evidence>
<gene>
    <name evidence="3" type="ORF">HNQ88_000116</name>
</gene>
<feature type="domain" description="HTH luxR-type" evidence="2">
    <location>
        <begin position="155"/>
        <end position="221"/>
    </location>
</feature>
<accession>A0AAE3XIN9</accession>
<dbReference type="PANTHER" id="PTHR43214:SF43">
    <property type="entry name" value="TWO-COMPONENT RESPONSE REGULATOR"/>
    <property type="match status" value="1"/>
</dbReference>
<dbReference type="GO" id="GO:0003677">
    <property type="term" value="F:DNA binding"/>
    <property type="evidence" value="ECO:0007669"/>
    <property type="project" value="UniProtKB-KW"/>
</dbReference>
<dbReference type="PROSITE" id="PS50043">
    <property type="entry name" value="HTH_LUXR_2"/>
    <property type="match status" value="1"/>
</dbReference>
<name>A0AAE3XIN9_9BACT</name>
<dbReference type="InterPro" id="IPR000792">
    <property type="entry name" value="Tscrpt_reg_LuxR_C"/>
</dbReference>
<dbReference type="EMBL" id="JAVDQD010000001">
    <property type="protein sequence ID" value="MDR6237140.1"/>
    <property type="molecule type" value="Genomic_DNA"/>
</dbReference>
<dbReference type="Proteomes" id="UP001185092">
    <property type="component" value="Unassembled WGS sequence"/>
</dbReference>
<dbReference type="InterPro" id="IPR016032">
    <property type="entry name" value="Sig_transdc_resp-reg_C-effctor"/>
</dbReference>
<dbReference type="Pfam" id="PF00196">
    <property type="entry name" value="GerE"/>
    <property type="match status" value="1"/>
</dbReference>
<dbReference type="SMART" id="SM00421">
    <property type="entry name" value="HTH_LUXR"/>
    <property type="match status" value="1"/>
</dbReference>
<reference evidence="3" key="1">
    <citation type="submission" date="2023-07" db="EMBL/GenBank/DDBJ databases">
        <title>Genomic Encyclopedia of Type Strains, Phase IV (KMG-IV): sequencing the most valuable type-strain genomes for metagenomic binning, comparative biology and taxonomic classification.</title>
        <authorList>
            <person name="Goeker M."/>
        </authorList>
    </citation>
    <scope>NUCLEOTIDE SEQUENCE</scope>
    <source>
        <strain evidence="3">DSM 26174</strain>
    </source>
</reference>
<sequence>MTTTNNKQNTNIFIISDKNLVAEGLKLCLGKISFISNIYIQNNFEKIRSMLQSHQQEDNQWIFIIELDSDCNYSQYLDTIGSLFPYIDCKYIALYPSYELENNSHWLEKGFNAYLPINICCHEFRTAIEAIHLQGYYINKNHIADIRIKPEGDKKDSIQDLLTPRQIEIIELIVCQQMSNEEIAEKLFISKRTVEGHRIRILNALKLKNTLGLVVMAMMNNWFSHETIKIKTQDI</sequence>
<evidence type="ECO:0000256" key="1">
    <source>
        <dbReference type="ARBA" id="ARBA00023125"/>
    </source>
</evidence>
<keyword evidence="4" id="KW-1185">Reference proteome</keyword>
<dbReference type="AlphaFoldDB" id="A0AAE3XIN9"/>
<protein>
    <submittedName>
        <fullName evidence="3">DNA-binding NarL/FixJ family response regulator</fullName>
    </submittedName>
</protein>
<dbReference type="SUPFAM" id="SSF46894">
    <property type="entry name" value="C-terminal effector domain of the bipartite response regulators"/>
    <property type="match status" value="1"/>
</dbReference>
<dbReference type="PANTHER" id="PTHR43214">
    <property type="entry name" value="TWO-COMPONENT RESPONSE REGULATOR"/>
    <property type="match status" value="1"/>
</dbReference>
<proteinExistence type="predicted"/>
<evidence type="ECO:0000259" key="2">
    <source>
        <dbReference type="PROSITE" id="PS50043"/>
    </source>
</evidence>
<dbReference type="CDD" id="cd06170">
    <property type="entry name" value="LuxR_C_like"/>
    <property type="match status" value="1"/>
</dbReference>
<dbReference type="RefSeq" id="WP_309936580.1">
    <property type="nucleotide sequence ID" value="NZ_AP025305.1"/>
</dbReference>
<dbReference type="InterPro" id="IPR039420">
    <property type="entry name" value="WalR-like"/>
</dbReference>
<dbReference type="Gene3D" id="3.40.50.2300">
    <property type="match status" value="1"/>
</dbReference>
<dbReference type="GO" id="GO:0006355">
    <property type="term" value="P:regulation of DNA-templated transcription"/>
    <property type="evidence" value="ECO:0007669"/>
    <property type="project" value="InterPro"/>
</dbReference>
<evidence type="ECO:0000313" key="3">
    <source>
        <dbReference type="EMBL" id="MDR6237140.1"/>
    </source>
</evidence>
<keyword evidence="1 3" id="KW-0238">DNA-binding</keyword>
<organism evidence="3 4">
    <name type="scientific">Aureibacter tunicatorum</name>
    <dbReference type="NCBI Taxonomy" id="866807"/>
    <lineage>
        <taxon>Bacteria</taxon>
        <taxon>Pseudomonadati</taxon>
        <taxon>Bacteroidota</taxon>
        <taxon>Cytophagia</taxon>
        <taxon>Cytophagales</taxon>
        <taxon>Persicobacteraceae</taxon>
        <taxon>Aureibacter</taxon>
    </lineage>
</organism>
<comment type="caution">
    <text evidence="3">The sequence shown here is derived from an EMBL/GenBank/DDBJ whole genome shotgun (WGS) entry which is preliminary data.</text>
</comment>